<dbReference type="Proteomes" id="UP001164539">
    <property type="component" value="Chromosome 1"/>
</dbReference>
<keyword evidence="1" id="KW-0489">Methyltransferase</keyword>
<reference evidence="1 2" key="1">
    <citation type="journal article" date="2023" name="Science">
        <title>Complex scaffold remodeling in plant triterpene biosynthesis.</title>
        <authorList>
            <person name="De La Pena R."/>
            <person name="Hodgson H."/>
            <person name="Liu J.C."/>
            <person name="Stephenson M.J."/>
            <person name="Martin A.C."/>
            <person name="Owen C."/>
            <person name="Harkess A."/>
            <person name="Leebens-Mack J."/>
            <person name="Jimenez L.E."/>
            <person name="Osbourn A."/>
            <person name="Sattely E.S."/>
        </authorList>
    </citation>
    <scope>NUCLEOTIDE SEQUENCE [LARGE SCALE GENOMIC DNA]</scope>
    <source>
        <strain evidence="2">cv. JPN11</strain>
        <tissue evidence="1">Leaf</tissue>
    </source>
</reference>
<sequence>MDNEKRENVVDGGSGKTEKTMSQVEADALKKCLEENKGEQKTHSRCKSKIEAFESSSSSSLKKPLRPLRLRSGSLTDV</sequence>
<organism evidence="1 2">
    <name type="scientific">Melia azedarach</name>
    <name type="common">Chinaberry tree</name>
    <dbReference type="NCBI Taxonomy" id="155640"/>
    <lineage>
        <taxon>Eukaryota</taxon>
        <taxon>Viridiplantae</taxon>
        <taxon>Streptophyta</taxon>
        <taxon>Embryophyta</taxon>
        <taxon>Tracheophyta</taxon>
        <taxon>Spermatophyta</taxon>
        <taxon>Magnoliopsida</taxon>
        <taxon>eudicotyledons</taxon>
        <taxon>Gunneridae</taxon>
        <taxon>Pentapetalae</taxon>
        <taxon>rosids</taxon>
        <taxon>malvids</taxon>
        <taxon>Sapindales</taxon>
        <taxon>Meliaceae</taxon>
        <taxon>Melia</taxon>
    </lineage>
</organism>
<proteinExistence type="predicted"/>
<keyword evidence="1" id="KW-0808">Transferase</keyword>
<comment type="caution">
    <text evidence="1">The sequence shown here is derived from an EMBL/GenBank/DDBJ whole genome shotgun (WGS) entry which is preliminary data.</text>
</comment>
<evidence type="ECO:0000313" key="1">
    <source>
        <dbReference type="EMBL" id="KAJ4728280.1"/>
    </source>
</evidence>
<accession>A0ACC1Z0B4</accession>
<protein>
    <submittedName>
        <fullName evidence="1">Ribosomal RNA small subunit methyltransferase E</fullName>
    </submittedName>
</protein>
<name>A0ACC1Z0B4_MELAZ</name>
<gene>
    <name evidence="1" type="ORF">OWV82_001242</name>
</gene>
<dbReference type="EMBL" id="CM051394">
    <property type="protein sequence ID" value="KAJ4728280.1"/>
    <property type="molecule type" value="Genomic_DNA"/>
</dbReference>
<keyword evidence="2" id="KW-1185">Reference proteome</keyword>
<evidence type="ECO:0000313" key="2">
    <source>
        <dbReference type="Proteomes" id="UP001164539"/>
    </source>
</evidence>